<sequence length="148" mass="17136">MKQRFGFTLVECALALMVTSMAVLLINFTIVNFNSVEKINYNDDIQWYIFMRELESNEHKFELKDCTSTKLIMISQVTHKLYRLECKDGHLYLTTDDGGYLPLMEHVNSYTLKKANESQVSITVKMHNNIERSGFVKLISTAEVISKK</sequence>
<dbReference type="Pfam" id="PF15980">
    <property type="entry name" value="ComGF"/>
    <property type="match status" value="1"/>
</dbReference>
<organism evidence="2 3">
    <name type="scientific">Paucilactobacillus suebicus DSM 5007 = KCTC 3549</name>
    <dbReference type="NCBI Taxonomy" id="1423807"/>
    <lineage>
        <taxon>Bacteria</taxon>
        <taxon>Bacillati</taxon>
        <taxon>Bacillota</taxon>
        <taxon>Bacilli</taxon>
        <taxon>Lactobacillales</taxon>
        <taxon>Lactobacillaceae</taxon>
        <taxon>Paucilactobacillus</taxon>
    </lineage>
</organism>
<reference evidence="2 3" key="1">
    <citation type="journal article" date="2015" name="Genome Announc.">
        <title>Expanding the biotechnology potential of lactobacilli through comparative genomics of 213 strains and associated genera.</title>
        <authorList>
            <person name="Sun Z."/>
            <person name="Harris H.M."/>
            <person name="McCann A."/>
            <person name="Guo C."/>
            <person name="Argimon S."/>
            <person name="Zhang W."/>
            <person name="Yang X."/>
            <person name="Jeffery I.B."/>
            <person name="Cooney J.C."/>
            <person name="Kagawa T.F."/>
            <person name="Liu W."/>
            <person name="Song Y."/>
            <person name="Salvetti E."/>
            <person name="Wrobel A."/>
            <person name="Rasinkangas P."/>
            <person name="Parkhill J."/>
            <person name="Rea M.C."/>
            <person name="O'Sullivan O."/>
            <person name="Ritari J."/>
            <person name="Douillard F.P."/>
            <person name="Paul Ross R."/>
            <person name="Yang R."/>
            <person name="Briner A.E."/>
            <person name="Felis G.E."/>
            <person name="de Vos W.M."/>
            <person name="Barrangou R."/>
            <person name="Klaenhammer T.R."/>
            <person name="Caufield P.W."/>
            <person name="Cui Y."/>
            <person name="Zhang H."/>
            <person name="O'Toole P.W."/>
        </authorList>
    </citation>
    <scope>NUCLEOTIDE SEQUENCE [LARGE SCALE GENOMIC DNA]</scope>
    <source>
        <strain evidence="2 3">DSM 5007</strain>
    </source>
</reference>
<feature type="transmembrane region" description="Helical" evidence="1">
    <location>
        <begin position="12"/>
        <end position="33"/>
    </location>
</feature>
<keyword evidence="3" id="KW-1185">Reference proteome</keyword>
<dbReference type="Proteomes" id="UP000051820">
    <property type="component" value="Unassembled WGS sequence"/>
</dbReference>
<dbReference type="OrthoDB" id="2326913at2"/>
<evidence type="ECO:0000313" key="2">
    <source>
        <dbReference type="EMBL" id="KRM09262.1"/>
    </source>
</evidence>
<dbReference type="STRING" id="1423807.FD16_GL001886"/>
<dbReference type="EMBL" id="AZGF01000048">
    <property type="protein sequence ID" value="KRM09262.1"/>
    <property type="molecule type" value="Genomic_DNA"/>
</dbReference>
<gene>
    <name evidence="2" type="ORF">FD16_GL001886</name>
</gene>
<keyword evidence="1" id="KW-0812">Transmembrane</keyword>
<name>A0A0R1VU27_9LACO</name>
<evidence type="ECO:0008006" key="4">
    <source>
        <dbReference type="Google" id="ProtNLM"/>
    </source>
</evidence>
<protein>
    <recommendedName>
        <fullName evidence="4">Competence protein ComGF</fullName>
    </recommendedName>
</protein>
<dbReference type="PATRIC" id="fig|1423807.3.peg.1935"/>
<comment type="caution">
    <text evidence="2">The sequence shown here is derived from an EMBL/GenBank/DDBJ whole genome shotgun (WGS) entry which is preliminary data.</text>
</comment>
<keyword evidence="1" id="KW-0472">Membrane</keyword>
<evidence type="ECO:0000256" key="1">
    <source>
        <dbReference type="SAM" id="Phobius"/>
    </source>
</evidence>
<evidence type="ECO:0000313" key="3">
    <source>
        <dbReference type="Proteomes" id="UP000051820"/>
    </source>
</evidence>
<dbReference type="AlphaFoldDB" id="A0A0R1VU27"/>
<keyword evidence="1" id="KW-1133">Transmembrane helix</keyword>
<dbReference type="InterPro" id="IPR016977">
    <property type="entry name" value="ComGF"/>
</dbReference>
<accession>A0A0R1VU27</accession>
<dbReference type="eggNOG" id="ENOG5030AD7">
    <property type="taxonomic scope" value="Bacteria"/>
</dbReference>
<dbReference type="RefSeq" id="WP_010623310.1">
    <property type="nucleotide sequence ID" value="NZ_AZGF01000048.1"/>
</dbReference>
<proteinExistence type="predicted"/>